<proteinExistence type="predicted"/>
<protein>
    <submittedName>
        <fullName evidence="2">Energy transducer TonB</fullName>
    </submittedName>
</protein>
<keyword evidence="3" id="KW-1185">Reference proteome</keyword>
<evidence type="ECO:0000313" key="2">
    <source>
        <dbReference type="EMBL" id="MBR7620888.1"/>
    </source>
</evidence>
<organism evidence="2 3">
    <name type="scientific">Phenylobacterium glaciei</name>
    <dbReference type="NCBI Taxonomy" id="2803784"/>
    <lineage>
        <taxon>Bacteria</taxon>
        <taxon>Pseudomonadati</taxon>
        <taxon>Pseudomonadota</taxon>
        <taxon>Alphaproteobacteria</taxon>
        <taxon>Caulobacterales</taxon>
        <taxon>Caulobacteraceae</taxon>
        <taxon>Phenylobacterium</taxon>
    </lineage>
</organism>
<dbReference type="AlphaFoldDB" id="A0A941D668"/>
<feature type="domain" description="TonB C-terminal" evidence="1">
    <location>
        <begin position="176"/>
        <end position="274"/>
    </location>
</feature>
<dbReference type="RefSeq" id="WP_215341607.1">
    <property type="nucleotide sequence ID" value="NZ_JAGSGD010000001.1"/>
</dbReference>
<name>A0A941D668_9CAUL</name>
<dbReference type="Proteomes" id="UP000622580">
    <property type="component" value="Unassembled WGS sequence"/>
</dbReference>
<evidence type="ECO:0000259" key="1">
    <source>
        <dbReference type="PROSITE" id="PS52015"/>
    </source>
</evidence>
<dbReference type="GO" id="GO:0055085">
    <property type="term" value="P:transmembrane transport"/>
    <property type="evidence" value="ECO:0007669"/>
    <property type="project" value="InterPro"/>
</dbReference>
<dbReference type="PROSITE" id="PS52015">
    <property type="entry name" value="TONB_CTD"/>
    <property type="match status" value="1"/>
</dbReference>
<gene>
    <name evidence="2" type="ORF">JKL49_15945</name>
</gene>
<dbReference type="InterPro" id="IPR037682">
    <property type="entry name" value="TonB_C"/>
</dbReference>
<dbReference type="Gene3D" id="3.30.1150.10">
    <property type="match status" value="1"/>
</dbReference>
<accession>A0A941D668</accession>
<dbReference type="EMBL" id="JAGSGD010000001">
    <property type="protein sequence ID" value="MBR7620888.1"/>
    <property type="molecule type" value="Genomic_DNA"/>
</dbReference>
<sequence length="380" mass="39612">MEIRWDRLQKVRIRLLNPWVSVQDAPLKDGGVGMRSLGFLAVLAALACGYGSPGFAAPDVITPPDWLRKPTPEQLLAVWPTKDLGQVRTGKGVISCSVSIQGALFDCRVVSEEPVGSGFGAAALAVAPQLLLKPGLRNGKPEVTSDVHIPVNFGGRPTSYLGNDAKTLTRPVLTNVIWTEAPTYAQVVAAFPAKARIAKTGGNVVLDCSFKSDGRLTGCELLGETPKGLDLGRAAKTLMPLFMGPTLRSDGASTLRAGVQIPITFPIEMTSATHPVTGKPRWTAAPSAEALLAAIPATAATAGVRTARVVMSCTIAQGGGLEGCKVSSEDPVGLGFGAATLGLVKDIRVSIWTAEGLPTIGGSINVPIRYDIPQASPPKP</sequence>
<comment type="caution">
    <text evidence="2">The sequence shown here is derived from an EMBL/GenBank/DDBJ whole genome shotgun (WGS) entry which is preliminary data.</text>
</comment>
<evidence type="ECO:0000313" key="3">
    <source>
        <dbReference type="Proteomes" id="UP000622580"/>
    </source>
</evidence>
<reference evidence="2" key="1">
    <citation type="submission" date="2021-04" db="EMBL/GenBank/DDBJ databases">
        <title>Draft genome assembly of strain Phenylobacterium sp. 20VBR1 using MiniION and Illumina platforms.</title>
        <authorList>
            <person name="Thomas F.A."/>
            <person name="Krishnan K.P."/>
            <person name="Sinha R.K."/>
        </authorList>
    </citation>
    <scope>NUCLEOTIDE SEQUENCE</scope>
    <source>
        <strain evidence="2">20VBR1</strain>
    </source>
</reference>